<evidence type="ECO:0000256" key="12">
    <source>
        <dbReference type="ARBA" id="ARBA00059581"/>
    </source>
</evidence>
<evidence type="ECO:0000259" key="15">
    <source>
        <dbReference type="Pfam" id="PF12513"/>
    </source>
</evidence>
<feature type="region of interest" description="Disordered" evidence="14">
    <location>
        <begin position="602"/>
        <end position="642"/>
    </location>
</feature>
<dbReference type="FunFam" id="3.40.50.300:FF:000269">
    <property type="entry name" value="ATP-dependent RNA helicase SUPV3L1, mitochondrial"/>
    <property type="match status" value="1"/>
</dbReference>
<comment type="subcellular location">
    <subcellularLocation>
        <location evidence="3">Mitochondrion</location>
    </subcellularLocation>
</comment>
<dbReference type="PANTHER" id="PTHR12131:SF1">
    <property type="entry name" value="ATP-DEPENDENT RNA HELICASE SUPV3L1, MITOCHONDRIAL-RELATED"/>
    <property type="match status" value="1"/>
</dbReference>
<evidence type="ECO:0000259" key="17">
    <source>
        <dbReference type="Pfam" id="PF18147"/>
    </source>
</evidence>
<feature type="domain" description="Suv3 C-terminal" evidence="17">
    <location>
        <begin position="421"/>
        <end position="462"/>
    </location>
</feature>
<evidence type="ECO:0000259" key="16">
    <source>
        <dbReference type="Pfam" id="PF18114"/>
    </source>
</evidence>
<dbReference type="Proteomes" id="UP000075882">
    <property type="component" value="Unassembled WGS sequence"/>
</dbReference>
<keyword evidence="10" id="KW-0496">Mitochondrion</keyword>
<dbReference type="EC" id="3.6.4.13" evidence="4"/>
<dbReference type="FunFam" id="1.10.1740.140:FF:000001">
    <property type="entry name" value="ATP-dependent RNA helicase SUPV3L1, mitochondrial"/>
    <property type="match status" value="1"/>
</dbReference>
<dbReference type="GO" id="GO:0000965">
    <property type="term" value="P:mitochondrial RNA 3'-end processing"/>
    <property type="evidence" value="ECO:0007669"/>
    <property type="project" value="TreeGrafter"/>
</dbReference>
<feature type="compositionally biased region" description="Basic residues" evidence="14">
    <location>
        <begin position="631"/>
        <end position="642"/>
    </location>
</feature>
<evidence type="ECO:0000259" key="18">
    <source>
        <dbReference type="Pfam" id="PF22527"/>
    </source>
</evidence>
<evidence type="ECO:0000256" key="10">
    <source>
        <dbReference type="ARBA" id="ARBA00023128"/>
    </source>
</evidence>
<dbReference type="GO" id="GO:0003724">
    <property type="term" value="F:RNA helicase activity"/>
    <property type="evidence" value="ECO:0007669"/>
    <property type="project" value="UniProtKB-EC"/>
</dbReference>
<evidence type="ECO:0000256" key="2">
    <source>
        <dbReference type="ARBA" id="ARBA00001946"/>
    </source>
</evidence>
<evidence type="ECO:0000256" key="11">
    <source>
        <dbReference type="ARBA" id="ARBA00047984"/>
    </source>
</evidence>
<dbReference type="Pfam" id="PF18114">
    <property type="entry name" value="Suv3_N"/>
    <property type="match status" value="1"/>
</dbReference>
<keyword evidence="7" id="KW-0347">Helicase</keyword>
<dbReference type="InterPro" id="IPR044774">
    <property type="entry name" value="Suv3_DEXQc"/>
</dbReference>
<evidence type="ECO:0000256" key="4">
    <source>
        <dbReference type="ARBA" id="ARBA00012552"/>
    </source>
</evidence>
<dbReference type="InterPro" id="IPR022192">
    <property type="entry name" value="SUV3_C"/>
</dbReference>
<evidence type="ECO:0000256" key="8">
    <source>
        <dbReference type="ARBA" id="ARBA00022840"/>
    </source>
</evidence>
<feature type="domain" description="Suv3 N-terminal" evidence="16">
    <location>
        <begin position="55"/>
        <end position="169"/>
    </location>
</feature>
<dbReference type="Pfam" id="PF22527">
    <property type="entry name" value="DEXQc_Suv3"/>
    <property type="match status" value="1"/>
</dbReference>
<evidence type="ECO:0000256" key="9">
    <source>
        <dbReference type="ARBA" id="ARBA00022946"/>
    </source>
</evidence>
<dbReference type="Gene3D" id="3.40.50.300">
    <property type="entry name" value="P-loop containing nucleotide triphosphate hydrolases"/>
    <property type="match status" value="1"/>
</dbReference>
<accession>A0A8W7PBW6</accession>
<dbReference type="Gene3D" id="1.10.1740.140">
    <property type="match status" value="1"/>
</dbReference>
<keyword evidence="8" id="KW-0067">ATP-binding</keyword>
<name>A0A8W7PBW6_ANOCL</name>
<comment type="cofactor">
    <cofactor evidence="2">
        <name>Mg(2+)</name>
        <dbReference type="ChEBI" id="CHEBI:18420"/>
    </cofactor>
</comment>
<protein>
    <recommendedName>
        <fullName evidence="13">ATP-dependent RNA helicase SUV3 homolog, mitochondrial</fullName>
        <ecNumber evidence="4">3.6.4.13</ecNumber>
    </recommendedName>
</protein>
<evidence type="ECO:0000256" key="14">
    <source>
        <dbReference type="SAM" id="MobiDB-lite"/>
    </source>
</evidence>
<feature type="domain" description="ATP-dependent RNA helicase SUV3 DEXQ-box helicase" evidence="18">
    <location>
        <begin position="178"/>
        <end position="316"/>
    </location>
</feature>
<dbReference type="Pfam" id="PF18147">
    <property type="entry name" value="Suv3_C_1"/>
    <property type="match status" value="1"/>
</dbReference>
<evidence type="ECO:0000256" key="1">
    <source>
        <dbReference type="ARBA" id="ARBA00001936"/>
    </source>
</evidence>
<dbReference type="InterPro" id="IPR050699">
    <property type="entry name" value="RNA-DNA_Helicase"/>
</dbReference>
<dbReference type="GO" id="GO:0005524">
    <property type="term" value="F:ATP binding"/>
    <property type="evidence" value="ECO:0007669"/>
    <property type="project" value="UniProtKB-KW"/>
</dbReference>
<evidence type="ECO:0000313" key="19">
    <source>
        <dbReference type="EnsemblMetazoa" id="ACOM028494-PA.1"/>
    </source>
</evidence>
<dbReference type="Gene3D" id="1.20.272.40">
    <property type="match status" value="1"/>
</dbReference>
<dbReference type="InterPro" id="IPR041453">
    <property type="entry name" value="Suv3_N"/>
</dbReference>
<dbReference type="PANTHER" id="PTHR12131">
    <property type="entry name" value="ATP-DEPENDENT RNA AND DNA HELICASE"/>
    <property type="match status" value="1"/>
</dbReference>
<dbReference type="InterPro" id="IPR055206">
    <property type="entry name" value="DEXQc_SUV3"/>
</dbReference>
<keyword evidence="9" id="KW-0809">Transit peptide</keyword>
<dbReference type="Gene3D" id="1.20.58.1080">
    <property type="match status" value="1"/>
</dbReference>
<evidence type="ECO:0000256" key="7">
    <source>
        <dbReference type="ARBA" id="ARBA00022806"/>
    </source>
</evidence>
<keyword evidence="5" id="KW-0547">Nucleotide-binding</keyword>
<comment type="catalytic activity">
    <reaction evidence="11">
        <text>ATP + H2O = ADP + phosphate + H(+)</text>
        <dbReference type="Rhea" id="RHEA:13065"/>
        <dbReference type="ChEBI" id="CHEBI:15377"/>
        <dbReference type="ChEBI" id="CHEBI:15378"/>
        <dbReference type="ChEBI" id="CHEBI:30616"/>
        <dbReference type="ChEBI" id="CHEBI:43474"/>
        <dbReference type="ChEBI" id="CHEBI:456216"/>
        <dbReference type="EC" id="3.6.4.13"/>
    </reaction>
</comment>
<sequence>MLVNGPRWTRCCRAMLNSVHSVSRGTVGVRRTLLHPGSPATTGTSYRGKKDDTRLFTPIPIRPSPDDINVGAELTGALDKAEMLKVILKFSNRKEIKFLCLENGIDSNLQQQAFVSFRKYCLDTDALPADLHVVLSDILQGAGHVDDIFPYFLRHVKQIFPHLECMDDLKKISDLRQPANWYPSARGMNRKVIFHSGPTNSGKTYHAMERFLAAKSGVYCGPLKLLASEVYNKSNQRGTACDLVTGEERKFANPEGKPSAHVACTVEMTSINTPYEVAVIDEIQLLKDVGRGWAWTRAFLGLMAEEIHPTMNQKGEKEMDTISVSAALQIAGRAGRYGMKWEEGYVTTFKAEDLPTLKGILGQTPDPLTQAGLHPTADMIELYAYHLPNATLSNLMEIFVSLSTVDDSLYFMCNTEDFKFLAETIQHVPLPLRARYIFCCAPINRNMPFVCSMFLKYARRYSRNEPVTFDWLCNQCGWPFQLPRTIIDLVHLEAVFDVLDLYLWLSYRFPDLFPDEKLVRDIQRELDDIIQQGVFQITKLLKNSETAVSTNTPDEDSFVMRQKKSKYYREAGAGAGGTRGRLTERLLAQGLLTPAMLQELKQEWDQQAKRTGKGGGGADDEDDPFDGGKKGPGRRKGSRKMK</sequence>
<evidence type="ECO:0000256" key="6">
    <source>
        <dbReference type="ARBA" id="ARBA00022801"/>
    </source>
</evidence>
<dbReference type="GO" id="GO:0045025">
    <property type="term" value="C:mitochondrial degradosome"/>
    <property type="evidence" value="ECO:0007669"/>
    <property type="project" value="TreeGrafter"/>
</dbReference>
<comment type="function">
    <text evidence="12">Major helicase player in mitochondrial RNA metabolism and maintenance. Likely component of the mitochondrial degradosome (mtEXO) complex, that degrades 3' overhang double-stranded RNA with a 3'-to-5' directionality in an ATP-dependent manner. ATPase and ATP-dependent multisubstrate helicase, able to unwind double-stranded (ds) DNA and RNA, and RNA/DNA heteroduplexes in the 5'-to-3' direction. Regulates mRNA stability and is required for the correct processing and maturation of mitochondrial transcripts.</text>
</comment>
<dbReference type="FunFam" id="1.20.58.1080:FF:000001">
    <property type="entry name" value="ATP-dependent RNA helicase SUPV3L1, mitochondrial"/>
    <property type="match status" value="1"/>
</dbReference>
<dbReference type="InterPro" id="IPR041082">
    <property type="entry name" value="Suv3_C_1"/>
</dbReference>
<evidence type="ECO:0000256" key="3">
    <source>
        <dbReference type="ARBA" id="ARBA00004173"/>
    </source>
</evidence>
<dbReference type="SUPFAM" id="SSF52540">
    <property type="entry name" value="P-loop containing nucleoside triphosphate hydrolases"/>
    <property type="match status" value="2"/>
</dbReference>
<organism evidence="19">
    <name type="scientific">Anopheles coluzzii</name>
    <name type="common">African malaria mosquito</name>
    <dbReference type="NCBI Taxonomy" id="1518534"/>
    <lineage>
        <taxon>Eukaryota</taxon>
        <taxon>Metazoa</taxon>
        <taxon>Ecdysozoa</taxon>
        <taxon>Arthropoda</taxon>
        <taxon>Hexapoda</taxon>
        <taxon>Insecta</taxon>
        <taxon>Pterygota</taxon>
        <taxon>Neoptera</taxon>
        <taxon>Endopterygota</taxon>
        <taxon>Diptera</taxon>
        <taxon>Nematocera</taxon>
        <taxon>Culicoidea</taxon>
        <taxon>Culicidae</taxon>
        <taxon>Anophelinae</taxon>
        <taxon>Anopheles</taxon>
    </lineage>
</organism>
<evidence type="ECO:0000256" key="13">
    <source>
        <dbReference type="ARBA" id="ARBA00069703"/>
    </source>
</evidence>
<dbReference type="InterPro" id="IPR027417">
    <property type="entry name" value="P-loop_NTPase"/>
</dbReference>
<dbReference type="CDD" id="cd17913">
    <property type="entry name" value="DEXQc_Suv3"/>
    <property type="match status" value="1"/>
</dbReference>
<keyword evidence="6" id="KW-0378">Hydrolase</keyword>
<comment type="cofactor">
    <cofactor evidence="1">
        <name>Mn(2+)</name>
        <dbReference type="ChEBI" id="CHEBI:29035"/>
    </cofactor>
</comment>
<reference evidence="19" key="1">
    <citation type="submission" date="2022-08" db="UniProtKB">
        <authorList>
            <consortium name="EnsemblMetazoa"/>
        </authorList>
    </citation>
    <scope>IDENTIFICATION</scope>
</reference>
<evidence type="ECO:0000256" key="5">
    <source>
        <dbReference type="ARBA" id="ARBA00022741"/>
    </source>
</evidence>
<feature type="domain" description="ATP-dependent RNA helicase SUV3 C-terminal" evidence="15">
    <location>
        <begin position="489"/>
        <end position="533"/>
    </location>
</feature>
<dbReference type="Pfam" id="PF12513">
    <property type="entry name" value="SUV3_C"/>
    <property type="match status" value="1"/>
</dbReference>
<dbReference type="GO" id="GO:0016787">
    <property type="term" value="F:hydrolase activity"/>
    <property type="evidence" value="ECO:0007669"/>
    <property type="project" value="UniProtKB-KW"/>
</dbReference>
<dbReference type="AlphaFoldDB" id="A0A8W7PBW6"/>
<dbReference type="EnsemblMetazoa" id="ACOM028494-RA">
    <property type="protein sequence ID" value="ACOM028494-PA.1"/>
    <property type="gene ID" value="ACOM028494"/>
</dbReference>
<proteinExistence type="predicted"/>
<dbReference type="VEuPathDB" id="VectorBase:ACON2_033706"/>